<accession>A0A1J7C8Q5</accession>
<dbReference type="OrthoDB" id="2569184at2"/>
<dbReference type="SUPFAM" id="SSF51445">
    <property type="entry name" value="(Trans)glycosidases"/>
    <property type="match status" value="1"/>
</dbReference>
<keyword evidence="2" id="KW-1185">Reference proteome</keyword>
<reference evidence="1 2" key="1">
    <citation type="submission" date="2016-10" db="EMBL/GenBank/DDBJ databases">
        <title>Genome sequence of Streptomyces gilvigriseus MUSC 26.</title>
        <authorList>
            <person name="Lee L.-H."/>
            <person name="Ser H.-L."/>
        </authorList>
    </citation>
    <scope>NUCLEOTIDE SEQUENCE [LARGE SCALE GENOMIC DNA]</scope>
    <source>
        <strain evidence="1 2">MUSC 26</strain>
    </source>
</reference>
<evidence type="ECO:0000313" key="2">
    <source>
        <dbReference type="Proteomes" id="UP000243342"/>
    </source>
</evidence>
<dbReference type="Gene3D" id="3.20.20.80">
    <property type="entry name" value="Glycosidases"/>
    <property type="match status" value="1"/>
</dbReference>
<evidence type="ECO:0000313" key="1">
    <source>
        <dbReference type="EMBL" id="OIV36010.1"/>
    </source>
</evidence>
<sequence>MGIFWPPPPFETTKQRYQEIVDAGFTFAITGNYLFDQYILKYALTQADAVGLKMLIADDQSLLDLTHRFTISDDRTTPMSISSADAAALAKQIVATYQGHPSLAGFNLYDEPSGQAVFDSLGKAMGAMRTAAPGLLPYINLLPGQGPGQDTYLNAVVDAVHPPLLSFDRYPMSADGNEDPNYLTNWAQHRAVAQAAGIPSWVFIQTLAFNGRRSPSAADLAWQVNISLAYGAKGIQYFTYWTPDPARGEGFQSALLTVDGKRTEHYADSKHLNATWLSRVGKVLKHLPSESVEHANEPNPPARVAVFAPDDWVASVTGAAVVLGRFTDPANASVRYLLVANRTPHATSTVTLGLGPAAKGVAAYVARTDSFTPAKATARLPLTLAPGGATLLRLDG</sequence>
<comment type="caution">
    <text evidence="1">The sequence shown here is derived from an EMBL/GenBank/DDBJ whole genome shotgun (WGS) entry which is preliminary data.</text>
</comment>
<name>A0A1J7C8Q5_9ACTN</name>
<organism evidence="1 2">
    <name type="scientific">Mangrovactinospora gilvigrisea</name>
    <dbReference type="NCBI Taxonomy" id="1428644"/>
    <lineage>
        <taxon>Bacteria</taxon>
        <taxon>Bacillati</taxon>
        <taxon>Actinomycetota</taxon>
        <taxon>Actinomycetes</taxon>
        <taxon>Kitasatosporales</taxon>
        <taxon>Streptomycetaceae</taxon>
        <taxon>Mangrovactinospora</taxon>
    </lineage>
</organism>
<dbReference type="AlphaFoldDB" id="A0A1J7C8Q5"/>
<protein>
    <recommendedName>
        <fullName evidence="3">Glycoside hydrolase family 42 N-terminal domain-containing protein</fullName>
    </recommendedName>
</protein>
<dbReference type="InterPro" id="IPR017853">
    <property type="entry name" value="GH"/>
</dbReference>
<dbReference type="EMBL" id="MLCF01000120">
    <property type="protein sequence ID" value="OIV36010.1"/>
    <property type="molecule type" value="Genomic_DNA"/>
</dbReference>
<proteinExistence type="predicted"/>
<dbReference type="STRING" id="1428644.BIV57_18575"/>
<dbReference type="Proteomes" id="UP000243342">
    <property type="component" value="Unassembled WGS sequence"/>
</dbReference>
<evidence type="ECO:0008006" key="3">
    <source>
        <dbReference type="Google" id="ProtNLM"/>
    </source>
</evidence>
<gene>
    <name evidence="1" type="ORF">BIV57_18575</name>
</gene>